<gene>
    <name evidence="4" type="ORF">Lfee_2474</name>
    <name evidence="5" type="ORF">NCTC12022_01119</name>
</gene>
<keyword evidence="2" id="KW-0813">Transport</keyword>
<dbReference type="Proteomes" id="UP000251942">
    <property type="component" value="Unassembled WGS sequence"/>
</dbReference>
<protein>
    <submittedName>
        <fullName evidence="4 5">OmpA-like transmembrane domain</fullName>
    </submittedName>
</protein>
<dbReference type="GO" id="GO:0009279">
    <property type="term" value="C:cell outer membrane"/>
    <property type="evidence" value="ECO:0007669"/>
    <property type="project" value="InterPro"/>
</dbReference>
<dbReference type="RefSeq" id="WP_238584932.1">
    <property type="nucleotide sequence ID" value="NZ_CAAAHT010000020.1"/>
</dbReference>
<keyword evidence="4" id="KW-0812">Transmembrane</keyword>
<organism evidence="4 6">
    <name type="scientific">Legionella feeleii</name>
    <dbReference type="NCBI Taxonomy" id="453"/>
    <lineage>
        <taxon>Bacteria</taxon>
        <taxon>Pseudomonadati</taxon>
        <taxon>Pseudomonadota</taxon>
        <taxon>Gammaproteobacteria</taxon>
        <taxon>Legionellales</taxon>
        <taxon>Legionellaceae</taxon>
        <taxon>Legionella</taxon>
    </lineage>
</organism>
<evidence type="ECO:0000313" key="5">
    <source>
        <dbReference type="EMBL" id="SPX60395.1"/>
    </source>
</evidence>
<dbReference type="Gene3D" id="2.40.160.20">
    <property type="match status" value="1"/>
</dbReference>
<proteinExistence type="inferred from homology"/>
<dbReference type="Pfam" id="PF01389">
    <property type="entry name" value="OmpA_membrane"/>
    <property type="match status" value="1"/>
</dbReference>
<evidence type="ECO:0000256" key="2">
    <source>
        <dbReference type="ARBA" id="ARBA00023114"/>
    </source>
</evidence>
<evidence type="ECO:0000313" key="7">
    <source>
        <dbReference type="Proteomes" id="UP000251942"/>
    </source>
</evidence>
<dbReference type="Proteomes" id="UP000054698">
    <property type="component" value="Unassembled WGS sequence"/>
</dbReference>
<dbReference type="GO" id="GO:0015288">
    <property type="term" value="F:porin activity"/>
    <property type="evidence" value="ECO:0007669"/>
    <property type="project" value="UniProtKB-KW"/>
</dbReference>
<keyword evidence="2" id="KW-0626">Porin</keyword>
<sequence>MFIVIVKNLLLATMLPLYLYSMSGHAGEGGSPFHPRFYIGALGGYASTTWHGLVPSQENQNLALNVSTPIHTREGGGGWGAFAGHEFSPSFAIEFSYMHYPKAEISFDSSSLFSFENNESTTFSTKTETVNLTGKIMLPIYNTSLRLFSSAGVAGVHRDDLLVEDWRLSPTFSVGLNTPLGEHLMAEIAGNYTAGYGESQLNPVNTFFPFLYSVVGRLAYFF</sequence>
<dbReference type="InterPro" id="IPR000498">
    <property type="entry name" value="OmpA-like_TM_dom"/>
</dbReference>
<dbReference type="EMBL" id="LNYB01000085">
    <property type="protein sequence ID" value="KTC94810.1"/>
    <property type="molecule type" value="Genomic_DNA"/>
</dbReference>
<evidence type="ECO:0000313" key="4">
    <source>
        <dbReference type="EMBL" id="KTC94810.1"/>
    </source>
</evidence>
<name>A0A0W0TGW2_9GAMM</name>
<evidence type="ECO:0000256" key="1">
    <source>
        <dbReference type="ARBA" id="ARBA00005710"/>
    </source>
</evidence>
<dbReference type="GO" id="GO:0046930">
    <property type="term" value="C:pore complex"/>
    <property type="evidence" value="ECO:0007669"/>
    <property type="project" value="UniProtKB-KW"/>
</dbReference>
<evidence type="ECO:0000259" key="3">
    <source>
        <dbReference type="Pfam" id="PF01389"/>
    </source>
</evidence>
<evidence type="ECO:0000313" key="6">
    <source>
        <dbReference type="Proteomes" id="UP000054698"/>
    </source>
</evidence>
<keyword evidence="4" id="KW-0472">Membrane</keyword>
<dbReference type="EMBL" id="UASS01000009">
    <property type="protein sequence ID" value="SPX60395.1"/>
    <property type="molecule type" value="Genomic_DNA"/>
</dbReference>
<dbReference type="STRING" id="453.Lfee_2474"/>
<dbReference type="SUPFAM" id="SSF56925">
    <property type="entry name" value="OMPA-like"/>
    <property type="match status" value="1"/>
</dbReference>
<comment type="similarity">
    <text evidence="1">Belongs to the outer membrane OOP (TC 1.B.6) superfamily. OmpA family.</text>
</comment>
<keyword evidence="6" id="KW-1185">Reference proteome</keyword>
<reference evidence="5 7" key="2">
    <citation type="submission" date="2018-06" db="EMBL/GenBank/DDBJ databases">
        <authorList>
            <consortium name="Pathogen Informatics"/>
            <person name="Doyle S."/>
        </authorList>
    </citation>
    <scope>NUCLEOTIDE SEQUENCE [LARGE SCALE GENOMIC DNA]</scope>
    <source>
        <strain evidence="5 7">NCTC12022</strain>
    </source>
</reference>
<reference evidence="4 6" key="1">
    <citation type="submission" date="2015-11" db="EMBL/GenBank/DDBJ databases">
        <title>Genomic analysis of 38 Legionella species identifies large and diverse effector repertoires.</title>
        <authorList>
            <person name="Burstein D."/>
            <person name="Amaro F."/>
            <person name="Zusman T."/>
            <person name="Lifshitz Z."/>
            <person name="Cohen O."/>
            <person name="Gilbert J.A."/>
            <person name="Pupko T."/>
            <person name="Shuman H.A."/>
            <person name="Segal G."/>
        </authorList>
    </citation>
    <scope>NUCLEOTIDE SEQUENCE [LARGE SCALE GENOMIC DNA]</scope>
    <source>
        <strain evidence="4 6">WO-44C</strain>
    </source>
</reference>
<dbReference type="PATRIC" id="fig|453.4.peg.2710"/>
<accession>A0A0W0TGW2</accession>
<dbReference type="AlphaFoldDB" id="A0A0W0TGW2"/>
<feature type="domain" description="Outer membrane protein OmpA-like transmembrane" evidence="3">
    <location>
        <begin position="37"/>
        <end position="167"/>
    </location>
</feature>
<keyword evidence="2" id="KW-0406">Ion transport</keyword>
<dbReference type="InterPro" id="IPR011250">
    <property type="entry name" value="OMP/PagP_B-barrel"/>
</dbReference>